<evidence type="ECO:0000256" key="1">
    <source>
        <dbReference type="ARBA" id="ARBA00001946"/>
    </source>
</evidence>
<keyword evidence="5" id="KW-0413">Isomerase</keyword>
<dbReference type="PIRSF" id="PIRSF036498">
    <property type="entry name" value="Ent-kaurene_synthase_fungi"/>
    <property type="match status" value="1"/>
</dbReference>
<dbReference type="SUPFAM" id="SSF48239">
    <property type="entry name" value="Terpenoid cyclases/Protein prenyltransferases"/>
    <property type="match status" value="2"/>
</dbReference>
<evidence type="ECO:0000256" key="4">
    <source>
        <dbReference type="ARBA" id="ARBA00022842"/>
    </source>
</evidence>
<dbReference type="InterPro" id="IPR050148">
    <property type="entry name" value="Terpene_synthase-like"/>
</dbReference>
<dbReference type="GO" id="GO:0010333">
    <property type="term" value="F:terpene synthase activity"/>
    <property type="evidence" value="ECO:0007669"/>
    <property type="project" value="InterPro"/>
</dbReference>
<evidence type="ECO:0000256" key="6">
    <source>
        <dbReference type="ARBA" id="ARBA00023239"/>
    </source>
</evidence>
<gene>
    <name evidence="8" type="ORF">B0T17DRAFT_637782</name>
</gene>
<dbReference type="Gene3D" id="1.50.10.160">
    <property type="match status" value="1"/>
</dbReference>
<keyword evidence="3" id="KW-0479">Metal-binding</keyword>
<keyword evidence="6" id="KW-0456">Lyase</keyword>
<organism evidence="8 9">
    <name type="scientific">Bombardia bombarda</name>
    <dbReference type="NCBI Taxonomy" id="252184"/>
    <lineage>
        <taxon>Eukaryota</taxon>
        <taxon>Fungi</taxon>
        <taxon>Dikarya</taxon>
        <taxon>Ascomycota</taxon>
        <taxon>Pezizomycotina</taxon>
        <taxon>Sordariomycetes</taxon>
        <taxon>Sordariomycetidae</taxon>
        <taxon>Sordariales</taxon>
        <taxon>Lasiosphaeriaceae</taxon>
        <taxon>Bombardia</taxon>
    </lineage>
</organism>
<feature type="compositionally biased region" description="Polar residues" evidence="7">
    <location>
        <begin position="769"/>
        <end position="780"/>
    </location>
</feature>
<dbReference type="InterPro" id="IPR017057">
    <property type="entry name" value="Ent-kaurene_synthase_fun"/>
</dbReference>
<evidence type="ECO:0000256" key="7">
    <source>
        <dbReference type="SAM" id="MobiDB-lite"/>
    </source>
</evidence>
<keyword evidence="9" id="KW-1185">Reference proteome</keyword>
<keyword evidence="4" id="KW-0460">Magnesium</keyword>
<feature type="compositionally biased region" description="Basic and acidic residues" evidence="7">
    <location>
        <begin position="758"/>
        <end position="768"/>
    </location>
</feature>
<dbReference type="GO" id="GO:0016102">
    <property type="term" value="P:diterpenoid biosynthetic process"/>
    <property type="evidence" value="ECO:0007669"/>
    <property type="project" value="TreeGrafter"/>
</dbReference>
<dbReference type="InterPro" id="IPR008930">
    <property type="entry name" value="Terpenoid_cyclase/PrenylTrfase"/>
</dbReference>
<dbReference type="PANTHER" id="PTHR31739">
    <property type="entry name" value="ENT-COPALYL DIPHOSPHATE SYNTHASE, CHLOROPLASTIC"/>
    <property type="match status" value="1"/>
</dbReference>
<evidence type="ECO:0000256" key="5">
    <source>
        <dbReference type="ARBA" id="ARBA00023235"/>
    </source>
</evidence>
<evidence type="ECO:0000313" key="9">
    <source>
        <dbReference type="Proteomes" id="UP001174934"/>
    </source>
</evidence>
<dbReference type="GO" id="GO:0000287">
    <property type="term" value="F:magnesium ion binding"/>
    <property type="evidence" value="ECO:0007669"/>
    <property type="project" value="TreeGrafter"/>
</dbReference>
<protein>
    <recommendedName>
        <fullName evidence="10">Ent-kaurene synthase</fullName>
    </recommendedName>
</protein>
<proteinExistence type="inferred from homology"/>
<evidence type="ECO:0000256" key="3">
    <source>
        <dbReference type="ARBA" id="ARBA00022723"/>
    </source>
</evidence>
<name>A0AA39XBS3_9PEZI</name>
<dbReference type="Gene3D" id="1.50.10.20">
    <property type="match status" value="1"/>
</dbReference>
<reference evidence="8" key="1">
    <citation type="submission" date="2023-06" db="EMBL/GenBank/DDBJ databases">
        <title>Genome-scale phylogeny and comparative genomics of the fungal order Sordariales.</title>
        <authorList>
            <consortium name="Lawrence Berkeley National Laboratory"/>
            <person name="Hensen N."/>
            <person name="Bonometti L."/>
            <person name="Westerberg I."/>
            <person name="Brannstrom I.O."/>
            <person name="Guillou S."/>
            <person name="Cros-Aarteil S."/>
            <person name="Calhoun S."/>
            <person name="Haridas S."/>
            <person name="Kuo A."/>
            <person name="Mondo S."/>
            <person name="Pangilinan J."/>
            <person name="Riley R."/>
            <person name="LaButti K."/>
            <person name="Andreopoulos B."/>
            <person name="Lipzen A."/>
            <person name="Chen C."/>
            <person name="Yanf M."/>
            <person name="Daum C."/>
            <person name="Ng V."/>
            <person name="Clum A."/>
            <person name="Steindorff A."/>
            <person name="Ohm R."/>
            <person name="Martin F."/>
            <person name="Silar P."/>
            <person name="Natvig D."/>
            <person name="Lalanne C."/>
            <person name="Gautier V."/>
            <person name="Ament-velasquez S.L."/>
            <person name="Kruys A."/>
            <person name="Hutchinson M.I."/>
            <person name="Powell A.J."/>
            <person name="Barry K."/>
            <person name="Miller A.N."/>
            <person name="Grigoriev I.V."/>
            <person name="Debuchy R."/>
            <person name="Gladieux P."/>
            <person name="Thoren M.H."/>
            <person name="Johannesson H."/>
        </authorList>
    </citation>
    <scope>NUCLEOTIDE SEQUENCE</scope>
    <source>
        <strain evidence="8">SMH3391-2</strain>
    </source>
</reference>
<dbReference type="EMBL" id="JAULSR010000002">
    <property type="protein sequence ID" value="KAK0631021.1"/>
    <property type="molecule type" value="Genomic_DNA"/>
</dbReference>
<dbReference type="PANTHER" id="PTHR31739:SF25">
    <property type="entry name" value="(E,E)-GERANYLLINALOOL SYNTHASE"/>
    <property type="match status" value="1"/>
</dbReference>
<dbReference type="GO" id="GO:0016853">
    <property type="term" value="F:isomerase activity"/>
    <property type="evidence" value="ECO:0007669"/>
    <property type="project" value="UniProtKB-KW"/>
</dbReference>
<dbReference type="Proteomes" id="UP001174934">
    <property type="component" value="Unassembled WGS sequence"/>
</dbReference>
<accession>A0AA39XBS3</accession>
<comment type="cofactor">
    <cofactor evidence="1">
        <name>Mg(2+)</name>
        <dbReference type="ChEBI" id="CHEBI:18420"/>
    </cofactor>
</comment>
<comment type="caution">
    <text evidence="8">The sequence shown here is derived from an EMBL/GenBank/DDBJ whole genome shotgun (WGS) entry which is preliminary data.</text>
</comment>
<evidence type="ECO:0008006" key="10">
    <source>
        <dbReference type="Google" id="ProtNLM"/>
    </source>
</evidence>
<evidence type="ECO:0000256" key="2">
    <source>
        <dbReference type="ARBA" id="ARBA00006333"/>
    </source>
</evidence>
<comment type="similarity">
    <text evidence="2">Belongs to the terpene synthase family.</text>
</comment>
<sequence>MDSSPHQQAHTLIEKLAVQCISPAYGGFGSMTPTIYDTAWLSMVRKTNTTEPQDQEPSWLFPESFDFLLAHQAPSGSWASYASPIDGILNTAAALLSLKKRLKLCPENMDLIHRSHRAEQALRDMLNSDDWDADSIDQVGFEMLIIQHLSLLKEEGVTIDFPQLGFLRTLRDAKLAKLPPSSVYKTPSTLYHSLEALIGHIDFDQVRRWRDPNGSMMGSPSSTAAYLMHASGWDDEAETYLSNVLAYGAGRGDGSVPSAWPTTTFETTWVITTLAEAKVPISKDLASSIADHLESGLKVQKGIIGFAPGILPDADDTAKALATLLVLGKSNVNVDGLVHMFEAETHFITYPGERNASFSANCNVLVCLLMLQDSKPYLSQIVKATNFLVAHVFNGPVNEKWHKRELYWMMLLSHAFALLYKNHGLLQEIFGVKPSLQYEVPMISLHLLVKILHGQQANGAWDGICEVTSYAILALASLAGTPWAQQPDIKGGIIAAMARGKAFLLSRKSEWSQGHYLWIEKVTYASETLSEAYCLAGACVPLPALQETFSNPASLTLPVDILRGMRKAGALISATPLFSTTEAYVLRAAELQACYALCLLSRNPLKIFPRTAKGKDKYLSIIPLAFAASAAAQGCFISLSVLREMMILSSLNFLVDEYMEGVIAEVFSQDLDTARNIVKQLFIKLAAHNTGTHSNGHSNGNFVQEYTVLEDVNTTLRRFVTHILHHPAVLSSPTRTQQRLANDLETFLLAHITHAEDNQRFDRQHPRASDTNSTSATSLAQVREYQTPKRTFYNWVRSTSADHTSCPFSFVFYACLVRASLTPSSSSKPGTTASTKDLFTSGPIPARTAYLAEDLCRHLATMCRIYNDLGSLNRDTDERNLNSANFPEFHTHQNVTTTNLTTSEQSIKGELLWIAEHERRGLRSIITVLEEQLQLSVGSASSQYATTMVEALKMFVNVTDLYGQIYILKDVGTRTK</sequence>
<dbReference type="AlphaFoldDB" id="A0AA39XBS3"/>
<evidence type="ECO:0000313" key="8">
    <source>
        <dbReference type="EMBL" id="KAK0631021.1"/>
    </source>
</evidence>
<feature type="region of interest" description="Disordered" evidence="7">
    <location>
        <begin position="758"/>
        <end position="781"/>
    </location>
</feature>